<dbReference type="GO" id="GO:0032259">
    <property type="term" value="P:methylation"/>
    <property type="evidence" value="ECO:0007669"/>
    <property type="project" value="UniProtKB-KW"/>
</dbReference>
<dbReference type="InterPro" id="IPR036804">
    <property type="entry name" value="CheR_N_sf"/>
</dbReference>
<dbReference type="Pfam" id="PF01739">
    <property type="entry name" value="CheR"/>
    <property type="match status" value="1"/>
</dbReference>
<dbReference type="PANTHER" id="PTHR24422">
    <property type="entry name" value="CHEMOTAXIS PROTEIN METHYLTRANSFERASE"/>
    <property type="match status" value="1"/>
</dbReference>
<evidence type="ECO:0000259" key="17">
    <source>
        <dbReference type="PROSITE" id="PS50112"/>
    </source>
</evidence>
<evidence type="ECO:0000256" key="12">
    <source>
        <dbReference type="ARBA" id="ARBA00022741"/>
    </source>
</evidence>
<dbReference type="Gene3D" id="3.30.450.20">
    <property type="entry name" value="PAS domain"/>
    <property type="match status" value="2"/>
</dbReference>
<feature type="domain" description="CheB-type methylesterase" evidence="19">
    <location>
        <begin position="14"/>
        <end position="198"/>
    </location>
</feature>
<dbReference type="InterPro" id="IPR035965">
    <property type="entry name" value="PAS-like_dom_sf"/>
</dbReference>
<dbReference type="Pfam" id="PF01339">
    <property type="entry name" value="CheB_methylest"/>
    <property type="match status" value="1"/>
</dbReference>
<dbReference type="InterPro" id="IPR000700">
    <property type="entry name" value="PAS-assoc_C"/>
</dbReference>
<evidence type="ECO:0000256" key="5">
    <source>
        <dbReference type="ARBA" id="ARBA00021740"/>
    </source>
</evidence>
<dbReference type="GO" id="GO:0000156">
    <property type="term" value="F:phosphorelay response regulator activity"/>
    <property type="evidence" value="ECO:0007669"/>
    <property type="project" value="InterPro"/>
</dbReference>
<keyword evidence="15" id="KW-0145">Chemotaxis</keyword>
<feature type="domain" description="PAS" evidence="17">
    <location>
        <begin position="841"/>
        <end position="911"/>
    </location>
</feature>
<evidence type="ECO:0000256" key="15">
    <source>
        <dbReference type="PROSITE-ProRule" id="PRU00050"/>
    </source>
</evidence>
<proteinExistence type="predicted"/>
<dbReference type="SUPFAM" id="SSF53335">
    <property type="entry name" value="S-adenosyl-L-methionine-dependent methyltransferases"/>
    <property type="match status" value="1"/>
</dbReference>
<dbReference type="AlphaFoldDB" id="A0A2W4D0G8"/>
<evidence type="ECO:0000259" key="19">
    <source>
        <dbReference type="PROSITE" id="PS50122"/>
    </source>
</evidence>
<feature type="domain" description="CheR-type methyltransferase" evidence="20">
    <location>
        <begin position="216"/>
        <end position="475"/>
    </location>
</feature>
<evidence type="ECO:0000313" key="21">
    <source>
        <dbReference type="EMBL" id="PZM16448.1"/>
    </source>
</evidence>
<keyword evidence="8" id="KW-0285">Flavoprotein</keyword>
<keyword evidence="16" id="KW-0175">Coiled coil</keyword>
<dbReference type="Gene3D" id="1.10.287.620">
    <property type="entry name" value="Helix Hairpins"/>
    <property type="match status" value="1"/>
</dbReference>
<dbReference type="InterPro" id="IPR000014">
    <property type="entry name" value="PAS"/>
</dbReference>
<comment type="caution">
    <text evidence="21">The sequence shown here is derived from an EMBL/GenBank/DDBJ whole genome shotgun (WGS) entry which is preliminary data.</text>
</comment>
<evidence type="ECO:0000256" key="3">
    <source>
        <dbReference type="ARBA" id="ARBA00012438"/>
    </source>
</evidence>
<evidence type="ECO:0000313" key="22">
    <source>
        <dbReference type="Proteomes" id="UP000248925"/>
    </source>
</evidence>
<feature type="coiled-coil region" evidence="16">
    <location>
        <begin position="639"/>
        <end position="715"/>
    </location>
</feature>
<evidence type="ECO:0000256" key="13">
    <source>
        <dbReference type="ARBA" id="ARBA00022777"/>
    </source>
</evidence>
<protein>
    <recommendedName>
        <fullName evidence="5">Blue-light-activated histidine kinase</fullName>
        <ecNumber evidence="4">2.1.1.80</ecNumber>
        <ecNumber evidence="3">2.7.13.3</ecNumber>
    </recommendedName>
</protein>
<dbReference type="CDD" id="cd00130">
    <property type="entry name" value="PAS"/>
    <property type="match status" value="1"/>
</dbReference>
<dbReference type="PANTHER" id="PTHR24422:SF27">
    <property type="entry name" value="PROTEIN-GLUTAMATE O-METHYLTRANSFERASE"/>
    <property type="match status" value="1"/>
</dbReference>
<dbReference type="PROSITE" id="PS50122">
    <property type="entry name" value="CHEB"/>
    <property type="match status" value="1"/>
</dbReference>
<dbReference type="SUPFAM" id="SSF55785">
    <property type="entry name" value="PYP-like sensor domain (PAS domain)"/>
    <property type="match status" value="2"/>
</dbReference>
<dbReference type="Gene3D" id="3.40.50.150">
    <property type="entry name" value="Vaccinia Virus protein VP39"/>
    <property type="match status" value="1"/>
</dbReference>
<comment type="catalytic activity">
    <reaction evidence="2">
        <text>L-glutamyl-[protein] + S-adenosyl-L-methionine = [protein]-L-glutamate 5-O-methyl ester + S-adenosyl-L-homocysteine</text>
        <dbReference type="Rhea" id="RHEA:24452"/>
        <dbReference type="Rhea" id="RHEA-COMP:10208"/>
        <dbReference type="Rhea" id="RHEA-COMP:10311"/>
        <dbReference type="ChEBI" id="CHEBI:29973"/>
        <dbReference type="ChEBI" id="CHEBI:57856"/>
        <dbReference type="ChEBI" id="CHEBI:59789"/>
        <dbReference type="ChEBI" id="CHEBI:82795"/>
        <dbReference type="EC" id="2.1.1.80"/>
    </reaction>
</comment>
<dbReference type="EC" id="2.7.13.3" evidence="3"/>
<dbReference type="InterPro" id="IPR000780">
    <property type="entry name" value="CheR_MeTrfase"/>
</dbReference>
<dbReference type="InterPro" id="IPR022642">
    <property type="entry name" value="CheR_C"/>
</dbReference>
<reference evidence="21 22" key="1">
    <citation type="journal article" date="2018" name="Sci. Rep.">
        <title>Rhizobium tumorigenes sp. nov., a novel plant tumorigenic bacterium isolated from cane gall tumors on thornless blackberry.</title>
        <authorList>
            <person name="Kuzmanovi N."/>
            <person name="Smalla K."/>
            <person name="Gronow S."/>
            <person name="PuBawska J."/>
        </authorList>
    </citation>
    <scope>NUCLEOTIDE SEQUENCE [LARGE SCALE GENOMIC DNA]</scope>
    <source>
        <strain evidence="21 22">CCBAU 85046</strain>
    </source>
</reference>
<dbReference type="Pfam" id="PF03705">
    <property type="entry name" value="CheR_N"/>
    <property type="match status" value="1"/>
</dbReference>
<dbReference type="GO" id="GO:0008983">
    <property type="term" value="F:protein-glutamate O-methyltransferase activity"/>
    <property type="evidence" value="ECO:0007669"/>
    <property type="project" value="UniProtKB-EC"/>
</dbReference>
<dbReference type="Proteomes" id="UP000248925">
    <property type="component" value="Unassembled WGS sequence"/>
</dbReference>
<dbReference type="PRINTS" id="PR00996">
    <property type="entry name" value="CHERMTFRASE"/>
</dbReference>
<dbReference type="Pfam" id="PF13596">
    <property type="entry name" value="PAS_10"/>
    <property type="match status" value="1"/>
</dbReference>
<dbReference type="OrthoDB" id="9816309at2"/>
<sequence>MRENQEKSTRLGLIVGIGASAGGLEAFTTFFANLPPDSGMAFVLVQHLSPDHKSMLTDILGRASPIPVVEAQHGMRVEPNRVHVIPPDATLTIEDSQLVIVQPAPPRADRRPIDTFFISLAKDQNDNAVSIVLSGVGSDGSIGLAAVKESGGLTIAQAEFDHHAMTGMPQSAAATGLVDYVMQVEDMPARLIEYRDHLALVADRKDGDGTRTDAAEHLASVVAVLRSKTGHDFSKYKIKTVTRRIQRRMQVLQADTVPAYIKHLREDSAEAERLFRDLLIGVTEFFRDPVAFQGLSVAIDAILERSREKQALRVWVPACSTGEEVYSLAITIRELIDARGANLDVQIFGTDIDDRAIEFARAGRYQRTTGISPERLQRWFYEEEGGFLPNRQIRGMCVFSVHNVTKDPPFSRLDLISCRNLMIYMDGDLQDRILRTFHYALNPDGLLFLGMSEGVSGHSHLFAVEDKAAHIFQRRDGDAAFPAMPMPAQAPANARLAGELSRGGDRVDRAVRAALAKHSPVFLVVDRQSNIVRYSGGEVARYLEPSAGVASLGLLSNLRKNLRITVRTALQSVVKSGAAVVADNVSIFLEGRQRVLSVIVEPVQDTGGEGLYVVAFQEMRTLVTEPSQADDGRPRSPEVLAAEQELRTARAQLQATISDLETANEEMKSSAEEYQSVNEELQSTNEELQTSKEEMQSINEELQTVNAEMMAKNDLLSNLNSDLQNLLDSTQIATIFLEEDLRIRNFTPGMADIFSLRESDRGRPLTDIVSLLAYDDLRRDVAKVLRDLTVMERELELHDRGASFVMRIRPYRSIERVIDGVVITFVDVTARKKAERAKDASERRFTAIVNQAAVGVAETDLDGRFLLTNAAFETMAGRSAEELQQLRRQELINPDEVETINARFEQATRDGKPFEAEYRLQRAAGNSVWVHDSLSVLGGSDGRANSVISVTLQIEERKRAEEHAALLLGELDHRVKNILAIVSSIIAQTLRTNSSPEEFANTISGRITAITRAHSLLTNRGAGGTGTLRDLIETELKPYEDRHLRVEGPDIVLTPKAGLSVAMAIHELASNAAKYGSLSVPRGELTVSWTVTNGPDRRLRLNWTETGGPRVSGPPSQRGFGTTVIDRSLSYEFEGVVERSFEASGVACIIDLPLTPEVGELRPPERGRN</sequence>
<keyword evidence="15" id="KW-0378">Hydrolase</keyword>
<dbReference type="PROSITE" id="PS50113">
    <property type="entry name" value="PAC"/>
    <property type="match status" value="1"/>
</dbReference>
<evidence type="ECO:0000256" key="4">
    <source>
        <dbReference type="ARBA" id="ARBA00012534"/>
    </source>
</evidence>
<dbReference type="CDD" id="cd16434">
    <property type="entry name" value="CheB-CheR_fusion"/>
    <property type="match status" value="1"/>
</dbReference>
<keyword evidence="12" id="KW-0547">Nucleotide-binding</keyword>
<dbReference type="PROSITE" id="PS50112">
    <property type="entry name" value="PAS"/>
    <property type="match status" value="1"/>
</dbReference>
<keyword evidence="7 21" id="KW-0489">Methyltransferase</keyword>
<dbReference type="GO" id="GO:0005737">
    <property type="term" value="C:cytoplasm"/>
    <property type="evidence" value="ECO:0007669"/>
    <property type="project" value="InterPro"/>
</dbReference>
<dbReference type="GO" id="GO:0005524">
    <property type="term" value="F:ATP binding"/>
    <property type="evidence" value="ECO:0007669"/>
    <property type="project" value="UniProtKB-KW"/>
</dbReference>
<dbReference type="Gene3D" id="3.30.565.10">
    <property type="entry name" value="Histidine kinase-like ATPase, C-terminal domain"/>
    <property type="match status" value="1"/>
</dbReference>
<dbReference type="InterPro" id="IPR022641">
    <property type="entry name" value="CheR_N"/>
</dbReference>
<evidence type="ECO:0000256" key="2">
    <source>
        <dbReference type="ARBA" id="ARBA00001541"/>
    </source>
</evidence>
<dbReference type="InterPro" id="IPR013655">
    <property type="entry name" value="PAS_fold_3"/>
</dbReference>
<organism evidence="21 22">
    <name type="scientific">Rhizobium tubonense</name>
    <dbReference type="NCBI Taxonomy" id="484088"/>
    <lineage>
        <taxon>Bacteria</taxon>
        <taxon>Pseudomonadati</taxon>
        <taxon>Pseudomonadota</taxon>
        <taxon>Alphaproteobacteria</taxon>
        <taxon>Hyphomicrobiales</taxon>
        <taxon>Rhizobiaceae</taxon>
        <taxon>Rhizobium/Agrobacterium group</taxon>
        <taxon>Rhizobium</taxon>
    </lineage>
</organism>
<dbReference type="SMART" id="SM00091">
    <property type="entry name" value="PAS"/>
    <property type="match status" value="2"/>
</dbReference>
<feature type="active site" evidence="15">
    <location>
        <position position="47"/>
    </location>
</feature>
<keyword evidence="13" id="KW-0418">Kinase</keyword>
<keyword evidence="6" id="KW-0597">Phosphoprotein</keyword>
<dbReference type="RefSeq" id="WP_111158714.1">
    <property type="nucleotide sequence ID" value="NZ_PCDP01000002.1"/>
</dbReference>
<dbReference type="Gene3D" id="3.40.50.180">
    <property type="entry name" value="Methylesterase CheB, C-terminal domain"/>
    <property type="match status" value="1"/>
</dbReference>
<dbReference type="InterPro" id="IPR036890">
    <property type="entry name" value="HATPase_C_sf"/>
</dbReference>
<keyword evidence="9" id="KW-0288">FMN</keyword>
<evidence type="ECO:0000256" key="14">
    <source>
        <dbReference type="ARBA" id="ARBA00022840"/>
    </source>
</evidence>
<evidence type="ECO:0000259" key="20">
    <source>
        <dbReference type="PROSITE" id="PS50123"/>
    </source>
</evidence>
<dbReference type="Gene3D" id="1.10.155.10">
    <property type="entry name" value="Chemotaxis receptor methyltransferase CheR, N-terminal domain"/>
    <property type="match status" value="1"/>
</dbReference>
<evidence type="ECO:0000256" key="8">
    <source>
        <dbReference type="ARBA" id="ARBA00022630"/>
    </source>
</evidence>
<feature type="active site" evidence="15">
    <location>
        <position position="139"/>
    </location>
</feature>
<dbReference type="GO" id="GO:0008984">
    <property type="term" value="F:protein-glutamate methylesterase activity"/>
    <property type="evidence" value="ECO:0007669"/>
    <property type="project" value="InterPro"/>
</dbReference>
<dbReference type="SMART" id="SM00911">
    <property type="entry name" value="HWE_HK"/>
    <property type="match status" value="1"/>
</dbReference>
<keyword evidence="14" id="KW-0067">ATP-binding</keyword>
<dbReference type="GO" id="GO:0004673">
    <property type="term" value="F:protein histidine kinase activity"/>
    <property type="evidence" value="ECO:0007669"/>
    <property type="project" value="UniProtKB-EC"/>
</dbReference>
<dbReference type="InterPro" id="IPR035909">
    <property type="entry name" value="CheB_C"/>
</dbReference>
<evidence type="ECO:0000256" key="6">
    <source>
        <dbReference type="ARBA" id="ARBA00022553"/>
    </source>
</evidence>
<dbReference type="InterPro" id="IPR011102">
    <property type="entry name" value="Sig_transdc_His_kinase_HWE"/>
</dbReference>
<dbReference type="NCBIfam" id="TIGR00229">
    <property type="entry name" value="sensory_box"/>
    <property type="match status" value="1"/>
</dbReference>
<dbReference type="Pfam" id="PF07536">
    <property type="entry name" value="HWE_HK"/>
    <property type="match status" value="1"/>
</dbReference>
<evidence type="ECO:0000256" key="16">
    <source>
        <dbReference type="SAM" id="Coils"/>
    </source>
</evidence>
<dbReference type="InterPro" id="IPR050903">
    <property type="entry name" value="Bact_Chemotaxis_MeTrfase"/>
</dbReference>
<evidence type="ECO:0000259" key="18">
    <source>
        <dbReference type="PROSITE" id="PS50113"/>
    </source>
</evidence>
<dbReference type="SUPFAM" id="SSF52738">
    <property type="entry name" value="Methylesterase CheB, C-terminal domain"/>
    <property type="match status" value="1"/>
</dbReference>
<evidence type="ECO:0000256" key="10">
    <source>
        <dbReference type="ARBA" id="ARBA00022679"/>
    </source>
</evidence>
<keyword evidence="11" id="KW-0949">S-adenosyl-L-methionine</keyword>
<evidence type="ECO:0000256" key="7">
    <source>
        <dbReference type="ARBA" id="ARBA00022603"/>
    </source>
</evidence>
<dbReference type="SUPFAM" id="SSF47757">
    <property type="entry name" value="Chemotaxis receptor methyltransferase CheR, N-terminal domain"/>
    <property type="match status" value="1"/>
</dbReference>
<evidence type="ECO:0000256" key="9">
    <source>
        <dbReference type="ARBA" id="ARBA00022643"/>
    </source>
</evidence>
<keyword evidence="22" id="KW-1185">Reference proteome</keyword>
<dbReference type="SMART" id="SM00138">
    <property type="entry name" value="MeTrc"/>
    <property type="match status" value="1"/>
</dbReference>
<feature type="domain" description="PAC" evidence="18">
    <location>
        <begin position="914"/>
        <end position="966"/>
    </location>
</feature>
<keyword evidence="10 21" id="KW-0808">Transferase</keyword>
<dbReference type="PROSITE" id="PS50123">
    <property type="entry name" value="CHER"/>
    <property type="match status" value="1"/>
</dbReference>
<dbReference type="EC" id="2.1.1.80" evidence="4"/>
<comment type="catalytic activity">
    <reaction evidence="1">
        <text>ATP + protein L-histidine = ADP + protein N-phospho-L-histidine.</text>
        <dbReference type="EC" id="2.7.13.3"/>
    </reaction>
</comment>
<name>A0A2W4D0G8_9HYPH</name>
<evidence type="ECO:0000256" key="11">
    <source>
        <dbReference type="ARBA" id="ARBA00022691"/>
    </source>
</evidence>
<accession>A0A2W4D0G8</accession>
<dbReference type="InterPro" id="IPR000673">
    <property type="entry name" value="Sig_transdc_resp-reg_Me-estase"/>
</dbReference>
<dbReference type="Pfam" id="PF08447">
    <property type="entry name" value="PAS_3"/>
    <property type="match status" value="1"/>
</dbReference>
<feature type="active site" evidence="15">
    <location>
        <position position="20"/>
    </location>
</feature>
<dbReference type="EMBL" id="PCDP01000002">
    <property type="protein sequence ID" value="PZM16448.1"/>
    <property type="molecule type" value="Genomic_DNA"/>
</dbReference>
<evidence type="ECO:0000256" key="1">
    <source>
        <dbReference type="ARBA" id="ARBA00000085"/>
    </source>
</evidence>
<dbReference type="InterPro" id="IPR029063">
    <property type="entry name" value="SAM-dependent_MTases_sf"/>
</dbReference>
<dbReference type="GO" id="GO:0006935">
    <property type="term" value="P:chemotaxis"/>
    <property type="evidence" value="ECO:0007669"/>
    <property type="project" value="UniProtKB-UniRule"/>
</dbReference>
<gene>
    <name evidence="21" type="ORF">CPY51_03675</name>
</gene>